<sequence length="77" mass="8834">MSVSQLGAHLPVMFPPSRSRRLHQFPTFFWPIPQDKSSHVPKVVFVGRVWLLSTRVGHQQGTPGKPRLLSHETDHDR</sequence>
<evidence type="ECO:0000313" key="3">
    <source>
        <dbReference type="Proteomes" id="UP001174934"/>
    </source>
</evidence>
<reference evidence="2" key="1">
    <citation type="submission" date="2023-06" db="EMBL/GenBank/DDBJ databases">
        <title>Genome-scale phylogeny and comparative genomics of the fungal order Sordariales.</title>
        <authorList>
            <consortium name="Lawrence Berkeley National Laboratory"/>
            <person name="Hensen N."/>
            <person name="Bonometti L."/>
            <person name="Westerberg I."/>
            <person name="Brannstrom I.O."/>
            <person name="Guillou S."/>
            <person name="Cros-Aarteil S."/>
            <person name="Calhoun S."/>
            <person name="Haridas S."/>
            <person name="Kuo A."/>
            <person name="Mondo S."/>
            <person name="Pangilinan J."/>
            <person name="Riley R."/>
            <person name="LaButti K."/>
            <person name="Andreopoulos B."/>
            <person name="Lipzen A."/>
            <person name="Chen C."/>
            <person name="Yanf M."/>
            <person name="Daum C."/>
            <person name="Ng V."/>
            <person name="Clum A."/>
            <person name="Steindorff A."/>
            <person name="Ohm R."/>
            <person name="Martin F."/>
            <person name="Silar P."/>
            <person name="Natvig D."/>
            <person name="Lalanne C."/>
            <person name="Gautier V."/>
            <person name="Ament-velasquez S.L."/>
            <person name="Kruys A."/>
            <person name="Hutchinson M.I."/>
            <person name="Powell A.J."/>
            <person name="Barry K."/>
            <person name="Miller A.N."/>
            <person name="Grigoriev I.V."/>
            <person name="Debuchy R."/>
            <person name="Gladieux P."/>
            <person name="Thoren M.H."/>
            <person name="Johannesson H."/>
        </authorList>
    </citation>
    <scope>NUCLEOTIDE SEQUENCE</scope>
    <source>
        <strain evidence="2">SMH3391-2</strain>
    </source>
</reference>
<proteinExistence type="predicted"/>
<dbReference type="Proteomes" id="UP001174934">
    <property type="component" value="Unassembled WGS sequence"/>
</dbReference>
<organism evidence="2 3">
    <name type="scientific">Bombardia bombarda</name>
    <dbReference type="NCBI Taxonomy" id="252184"/>
    <lineage>
        <taxon>Eukaryota</taxon>
        <taxon>Fungi</taxon>
        <taxon>Dikarya</taxon>
        <taxon>Ascomycota</taxon>
        <taxon>Pezizomycotina</taxon>
        <taxon>Sordariomycetes</taxon>
        <taxon>Sordariomycetidae</taxon>
        <taxon>Sordariales</taxon>
        <taxon>Lasiosphaeriaceae</taxon>
        <taxon>Bombardia</taxon>
    </lineage>
</organism>
<comment type="caution">
    <text evidence="2">The sequence shown here is derived from an EMBL/GenBank/DDBJ whole genome shotgun (WGS) entry which is preliminary data.</text>
</comment>
<dbReference type="AlphaFoldDB" id="A0AA39T2I6"/>
<name>A0AA39T2I6_9PEZI</name>
<keyword evidence="3" id="KW-1185">Reference proteome</keyword>
<accession>A0AA39T2I6</accession>
<dbReference type="EMBL" id="JAULSR010000008">
    <property type="protein sequence ID" value="KAK0612901.1"/>
    <property type="molecule type" value="Genomic_DNA"/>
</dbReference>
<feature type="region of interest" description="Disordered" evidence="1">
    <location>
        <begin position="56"/>
        <end position="77"/>
    </location>
</feature>
<evidence type="ECO:0000256" key="1">
    <source>
        <dbReference type="SAM" id="MobiDB-lite"/>
    </source>
</evidence>
<gene>
    <name evidence="2" type="ORF">B0T17DRAFT_542071</name>
</gene>
<protein>
    <submittedName>
        <fullName evidence="2">Uncharacterized protein</fullName>
    </submittedName>
</protein>
<evidence type="ECO:0000313" key="2">
    <source>
        <dbReference type="EMBL" id="KAK0612901.1"/>
    </source>
</evidence>